<evidence type="ECO:0000313" key="1">
    <source>
        <dbReference type="EMBL" id="KAJ7942438.1"/>
    </source>
</evidence>
<dbReference type="EMBL" id="JARAOO010000056">
    <property type="protein sequence ID" value="KAJ7942438.1"/>
    <property type="molecule type" value="Genomic_DNA"/>
</dbReference>
<dbReference type="KEGG" id="qsa:O6P43_001704"/>
<reference evidence="1 3" key="1">
    <citation type="journal article" date="2023" name="Science">
        <title>Elucidation of the pathway for biosynthesis of saponin adjuvants from the soapbark tree.</title>
        <authorList>
            <person name="Reed J."/>
            <person name="Orme A."/>
            <person name="El-Demerdash A."/>
            <person name="Owen C."/>
            <person name="Martin L.B.B."/>
            <person name="Misra R.C."/>
            <person name="Kikuchi S."/>
            <person name="Rejzek M."/>
            <person name="Martin A.C."/>
            <person name="Harkess A."/>
            <person name="Leebens-Mack J."/>
            <person name="Louveau T."/>
            <person name="Stephenson M.J."/>
            <person name="Osbourn A."/>
        </authorList>
    </citation>
    <scope>NUCLEOTIDE SEQUENCE</scope>
    <source>
        <strain evidence="1">S10</strain>
    </source>
</reference>
<sequence>MGSNTLLLSTTLHASKGAAALDFNNLVAVMVERKFYSKDKKEEIKTDFASPALQLLHFLLCSRPKQSNILVSYPSRRVLSPVQRKLLAFLQPWAAPGFNFQPWQQLVMSFNRSQQPPHSTAGTGRQLSFPA</sequence>
<evidence type="ECO:0000313" key="2">
    <source>
        <dbReference type="EMBL" id="KAJ7982599.1"/>
    </source>
</evidence>
<dbReference type="AlphaFoldDB" id="A0AAD7KMA3"/>
<protein>
    <submittedName>
        <fullName evidence="1">Uncharacterized protein</fullName>
    </submittedName>
</protein>
<proteinExistence type="predicted"/>
<dbReference type="EMBL" id="JARAOO010000001">
    <property type="protein sequence ID" value="KAJ7982599.1"/>
    <property type="molecule type" value="Genomic_DNA"/>
</dbReference>
<dbReference type="Proteomes" id="UP001163823">
    <property type="component" value="Chromosome 1"/>
</dbReference>
<organism evidence="1 3">
    <name type="scientific">Quillaja saponaria</name>
    <name type="common">Soap bark tree</name>
    <dbReference type="NCBI Taxonomy" id="32244"/>
    <lineage>
        <taxon>Eukaryota</taxon>
        <taxon>Viridiplantae</taxon>
        <taxon>Streptophyta</taxon>
        <taxon>Embryophyta</taxon>
        <taxon>Tracheophyta</taxon>
        <taxon>Spermatophyta</taxon>
        <taxon>Magnoliopsida</taxon>
        <taxon>eudicotyledons</taxon>
        <taxon>Gunneridae</taxon>
        <taxon>Pentapetalae</taxon>
        <taxon>rosids</taxon>
        <taxon>fabids</taxon>
        <taxon>Fabales</taxon>
        <taxon>Quillajaceae</taxon>
        <taxon>Quillaja</taxon>
    </lineage>
</organism>
<dbReference type="KEGG" id="qsa:O6P43_034516"/>
<evidence type="ECO:0000313" key="3">
    <source>
        <dbReference type="Proteomes" id="UP001163823"/>
    </source>
</evidence>
<comment type="caution">
    <text evidence="1">The sequence shown here is derived from an EMBL/GenBank/DDBJ whole genome shotgun (WGS) entry which is preliminary data.</text>
</comment>
<name>A0AAD7KMA3_QUISA</name>
<gene>
    <name evidence="2" type="ORF">O6P43_001704</name>
    <name evidence="1" type="ORF">O6P43_034516</name>
</gene>
<accession>A0AAD7KMA3</accession>
<keyword evidence="3" id="KW-1185">Reference proteome</keyword>